<dbReference type="Pfam" id="PF03413">
    <property type="entry name" value="PepSY"/>
    <property type="match status" value="1"/>
</dbReference>
<comment type="caution">
    <text evidence="3">The sequence shown here is derived from an EMBL/GenBank/DDBJ whole genome shotgun (WGS) entry which is preliminary data.</text>
</comment>
<protein>
    <submittedName>
        <fullName evidence="3">PepSY domain-containing protein</fullName>
    </submittedName>
</protein>
<evidence type="ECO:0000313" key="4">
    <source>
        <dbReference type="Proteomes" id="UP000824090"/>
    </source>
</evidence>
<dbReference type="InterPro" id="IPR025711">
    <property type="entry name" value="PepSY"/>
</dbReference>
<dbReference type="AlphaFoldDB" id="A0A9D1L7J1"/>
<accession>A0A9D1L7J1</accession>
<evidence type="ECO:0000313" key="3">
    <source>
        <dbReference type="EMBL" id="HIU26108.1"/>
    </source>
</evidence>
<dbReference type="Proteomes" id="UP000824090">
    <property type="component" value="Unassembled WGS sequence"/>
</dbReference>
<feature type="region of interest" description="Disordered" evidence="1">
    <location>
        <begin position="48"/>
        <end position="82"/>
    </location>
</feature>
<feature type="domain" description="PepSY" evidence="2">
    <location>
        <begin position="85"/>
        <end position="146"/>
    </location>
</feature>
<evidence type="ECO:0000256" key="1">
    <source>
        <dbReference type="SAM" id="MobiDB-lite"/>
    </source>
</evidence>
<reference evidence="3" key="1">
    <citation type="submission" date="2020-10" db="EMBL/GenBank/DDBJ databases">
        <authorList>
            <person name="Gilroy R."/>
        </authorList>
    </citation>
    <scope>NUCLEOTIDE SEQUENCE</scope>
    <source>
        <strain evidence="3">ChiHcec3-6078</strain>
    </source>
</reference>
<name>A0A9D1L7J1_9FIRM</name>
<organism evidence="3 4">
    <name type="scientific">Candidatus Allocopromorpha excrementigallinarum</name>
    <dbReference type="NCBI Taxonomy" id="2840742"/>
    <lineage>
        <taxon>Bacteria</taxon>
        <taxon>Bacillati</taxon>
        <taxon>Bacillota</taxon>
        <taxon>Clostridia</taxon>
        <taxon>Eubacteriales</taxon>
        <taxon>Eubacteriaceae</taxon>
        <taxon>Eubacteriaceae incertae sedis</taxon>
        <taxon>Candidatus Allocopromorpha</taxon>
    </lineage>
</organism>
<dbReference type="EMBL" id="DVMP01000121">
    <property type="protein sequence ID" value="HIU26108.1"/>
    <property type="molecule type" value="Genomic_DNA"/>
</dbReference>
<feature type="compositionally biased region" description="Low complexity" evidence="1">
    <location>
        <begin position="56"/>
        <end position="72"/>
    </location>
</feature>
<evidence type="ECO:0000259" key="2">
    <source>
        <dbReference type="Pfam" id="PF03413"/>
    </source>
</evidence>
<proteinExistence type="predicted"/>
<reference evidence="3" key="2">
    <citation type="journal article" date="2021" name="PeerJ">
        <title>Extensive microbial diversity within the chicken gut microbiome revealed by metagenomics and culture.</title>
        <authorList>
            <person name="Gilroy R."/>
            <person name="Ravi A."/>
            <person name="Getino M."/>
            <person name="Pursley I."/>
            <person name="Horton D.L."/>
            <person name="Alikhan N.F."/>
            <person name="Baker D."/>
            <person name="Gharbi K."/>
            <person name="Hall N."/>
            <person name="Watson M."/>
            <person name="Adriaenssens E.M."/>
            <person name="Foster-Nyarko E."/>
            <person name="Jarju S."/>
            <person name="Secka A."/>
            <person name="Antonio M."/>
            <person name="Oren A."/>
            <person name="Chaudhuri R.R."/>
            <person name="La Ragione R."/>
            <person name="Hildebrand F."/>
            <person name="Pallen M.J."/>
        </authorList>
    </citation>
    <scope>NUCLEOTIDE SEQUENCE</scope>
    <source>
        <strain evidence="3">ChiHcec3-6078</strain>
    </source>
</reference>
<sequence>MERAFNMKKTSKNTEKSIKYRLRPLVKAWLLCSLLAASLLLWGCGEGGSAEQTVPSGETSQEASESASSSAGGESGDASAGGGVISWEEAQAIALERVPGATVANIGEMETEYDDGRTEYEGSIYYNGYEYEFEIDGTTGNILKWEIDD</sequence>
<gene>
    <name evidence="3" type="ORF">IAC50_06430</name>
</gene>
<feature type="compositionally biased region" description="Gly residues" evidence="1">
    <location>
        <begin position="73"/>
        <end position="82"/>
    </location>
</feature>
<dbReference type="Gene3D" id="3.10.450.40">
    <property type="match status" value="1"/>
</dbReference>